<dbReference type="PROSITE" id="PS50082">
    <property type="entry name" value="WD_REPEATS_2"/>
    <property type="match status" value="6"/>
</dbReference>
<dbReference type="PRINTS" id="PR00320">
    <property type="entry name" value="GPROTEINBRPT"/>
</dbReference>
<sequence>MLSSDEGEFDVFFDSVDHLSSEGSIVGKEELDSVNLEYGIWMKEPLSVKDRRESFLHGMGLAEFGAARICGEENEMDIENDTLANVQAYNMLDVGKRKFKSWLKHLVNKRKGRGDTFVTEVSKTNYETPKIKRAKVWQNKKRYMELTALYNGQEICAHRGLIWTMKFSPDGQYLASGGEDGIVRIWRVTSAEASYNDLIIEGNSSIKVKGGKFTFGGKKTSHASIVIPDKVFHIKESPLQEFHGHSSDVLDLSWSNSNQCLLSSSKDKTVRLWQVGCNKCLNVFHHNDYVTCVQFNPVDDNYFVSGSIDGKFRIWGVSEKRVVDWDDVRDVITALCYQPDGKGIIVGSITGTCHFYDASGTSLCWIEPLICVESFILFLTLECLNWSYDGVGKHLELDAKIHIQDMLSSDEGEFDVFFDSVDHLSSEGSIVGKEELDSVNLEYGIWMKEPLSVKDRRESFLHGMGLAEFGAARICGEENEMDIENDTLANVQAYNMLDVGKRKFKSWLKHLVNKRKGRGDTFVTEVSKTNYETPKIKRAKVWQNKKRYMELTALYNGQEICAHRGLIWTMKFSPDGQYLASGGEDGIVRIWRVTSAEASYNDLIIEGNSSIKVKGGKFTFGGKKTSHASIVIPDKVFHIKESPLQEFHGHSSDVLDLSWSNSNQCLLSSSKDKTVRLWQVGCNKCLNVFHHNDYVTCVQFNPIDDNYFVSGSIDGKFRIWGVSKKRVVDWDDVRDVITALCYQPDGKGIIVGSITGTCHFYDASGLPKSGSQMSASVASGGKHIISIGEDSRVYVWNHHGLCIPSKKETKSVRSCEHFISEGVTFAVPWSGLGMEPRSSGSGSPKYCSRTLDQIEAASRVRDSERFSLGNWFSMDGPCRGSATWPEEKLPVWEVLGSEDESHHQHHLGHELQHNNNAHKHMAVSDTWGLVIVTAGWDGTIRTFYNYGLPIRL</sequence>
<feature type="repeat" description="WD" evidence="3">
    <location>
        <begin position="283"/>
        <end position="325"/>
    </location>
</feature>
<dbReference type="PANTHER" id="PTHR14221">
    <property type="entry name" value="WD REPEAT DOMAIN 44"/>
    <property type="match status" value="1"/>
</dbReference>
<feature type="repeat" description="WD" evidence="3">
    <location>
        <begin position="155"/>
        <end position="196"/>
    </location>
</feature>
<reference evidence="4" key="2">
    <citation type="journal article" date="2018" name="Sci. Data">
        <title>The draft genome sequence of cork oak.</title>
        <authorList>
            <person name="Ramos A.M."/>
            <person name="Usie A."/>
            <person name="Barbosa P."/>
            <person name="Barros P.M."/>
            <person name="Capote T."/>
            <person name="Chaves I."/>
            <person name="Simoes F."/>
            <person name="Abreu I."/>
            <person name="Carrasquinho I."/>
            <person name="Faro C."/>
            <person name="Guimaraes J.B."/>
            <person name="Mendonca D."/>
            <person name="Nobrega F."/>
            <person name="Rodrigues L."/>
            <person name="Saibo N.J.M."/>
            <person name="Varela M.C."/>
            <person name="Egas C."/>
            <person name="Matos J."/>
            <person name="Miguel C.M."/>
            <person name="Oliveira M.M."/>
            <person name="Ricardo C.P."/>
            <person name="Goncalves S."/>
        </authorList>
    </citation>
    <scope>NUCLEOTIDE SEQUENCE [LARGE SCALE GENOMIC DNA]</scope>
    <source>
        <strain evidence="4">HL8</strain>
    </source>
</reference>
<dbReference type="InterPro" id="IPR001680">
    <property type="entry name" value="WD40_rpt"/>
</dbReference>
<evidence type="ECO:0000256" key="1">
    <source>
        <dbReference type="ARBA" id="ARBA00022574"/>
    </source>
</evidence>
<gene>
    <name evidence="4" type="ORF">CFP56_012227</name>
</gene>
<dbReference type="AlphaFoldDB" id="A0AAW0M6U5"/>
<dbReference type="PANTHER" id="PTHR14221:SF31">
    <property type="entry name" value="TRANSDUCIN_WD40 REPEAT-LIKE SUPERFAMILY PROTEIN"/>
    <property type="match status" value="1"/>
</dbReference>
<feature type="repeat" description="WD" evidence="3">
    <location>
        <begin position="560"/>
        <end position="601"/>
    </location>
</feature>
<reference evidence="4" key="3">
    <citation type="submission" date="2023-07" db="EMBL/GenBank/DDBJ databases">
        <title>An improved reference 1 genome and first organelle genomes of Quercus suber.</title>
        <authorList>
            <consortium name="Genosuber Consortium"/>
            <person name="Usie A."/>
            <person name="Serra O."/>
            <person name="Barros P."/>
        </authorList>
    </citation>
    <scope>NUCLEOTIDE SEQUENCE</scope>
    <source>
        <strain evidence="4">HL8</strain>
        <tissue evidence="4">Leaves</tissue>
    </source>
</reference>
<dbReference type="EMBL" id="PKMF04000019">
    <property type="protein sequence ID" value="KAK7858439.1"/>
    <property type="molecule type" value="Genomic_DNA"/>
</dbReference>
<dbReference type="InterPro" id="IPR040324">
    <property type="entry name" value="WDR44/Dgr2"/>
</dbReference>
<feature type="repeat" description="WD" evidence="3">
    <location>
        <begin position="647"/>
        <end position="688"/>
    </location>
</feature>
<evidence type="ECO:0000256" key="3">
    <source>
        <dbReference type="PROSITE-ProRule" id="PRU00221"/>
    </source>
</evidence>
<keyword evidence="2" id="KW-0677">Repeat</keyword>
<dbReference type="SMART" id="SM00320">
    <property type="entry name" value="WD40"/>
    <property type="match status" value="10"/>
</dbReference>
<dbReference type="SUPFAM" id="SSF50978">
    <property type="entry name" value="WD40 repeat-like"/>
    <property type="match status" value="1"/>
</dbReference>
<dbReference type="PROSITE" id="PS50294">
    <property type="entry name" value="WD_REPEATS_REGION"/>
    <property type="match status" value="6"/>
</dbReference>
<protein>
    <submittedName>
        <fullName evidence="4">Wd repeat-containing protein c3h5.08c</fullName>
    </submittedName>
</protein>
<organism evidence="4">
    <name type="scientific">Quercus suber</name>
    <name type="common">Cork oak</name>
    <dbReference type="NCBI Taxonomy" id="58331"/>
    <lineage>
        <taxon>Eukaryota</taxon>
        <taxon>Viridiplantae</taxon>
        <taxon>Streptophyta</taxon>
        <taxon>Embryophyta</taxon>
        <taxon>Tracheophyta</taxon>
        <taxon>Spermatophyta</taxon>
        <taxon>Magnoliopsida</taxon>
        <taxon>eudicotyledons</taxon>
        <taxon>Gunneridae</taxon>
        <taxon>Pentapetalae</taxon>
        <taxon>rosids</taxon>
        <taxon>fabids</taxon>
        <taxon>Fagales</taxon>
        <taxon>Fagaceae</taxon>
        <taxon>Quercus</taxon>
    </lineage>
</organism>
<accession>A0AAW0M6U5</accession>
<comment type="caution">
    <text evidence="4">The sequence shown here is derived from an EMBL/GenBank/DDBJ whole genome shotgun (WGS) entry which is preliminary data.</text>
</comment>
<feature type="repeat" description="WD" evidence="3">
    <location>
        <begin position="242"/>
        <end position="283"/>
    </location>
</feature>
<name>A0AAW0M6U5_QUESU</name>
<dbReference type="InterPro" id="IPR020472">
    <property type="entry name" value="WD40_PAC1"/>
</dbReference>
<evidence type="ECO:0000313" key="4">
    <source>
        <dbReference type="EMBL" id="KAK7858439.1"/>
    </source>
</evidence>
<evidence type="ECO:0000256" key="2">
    <source>
        <dbReference type="ARBA" id="ARBA00022737"/>
    </source>
</evidence>
<proteinExistence type="predicted"/>
<keyword evidence="1 3" id="KW-0853">WD repeat</keyword>
<reference evidence="4" key="1">
    <citation type="submission" date="2017-12" db="EMBL/GenBank/DDBJ databases">
        <authorList>
            <person name="Barbosa P."/>
            <person name="Usie A."/>
            <person name="Ramos A.M."/>
        </authorList>
    </citation>
    <scope>NUCLEOTIDE SEQUENCE</scope>
    <source>
        <strain evidence="4">HL8</strain>
        <tissue evidence="4">Leaves</tissue>
    </source>
</reference>
<dbReference type="Gene3D" id="2.130.10.10">
    <property type="entry name" value="YVTN repeat-like/Quinoprotein amine dehydrogenase"/>
    <property type="match status" value="2"/>
</dbReference>
<feature type="repeat" description="WD" evidence="3">
    <location>
        <begin position="688"/>
        <end position="730"/>
    </location>
</feature>
<dbReference type="InterPro" id="IPR036322">
    <property type="entry name" value="WD40_repeat_dom_sf"/>
</dbReference>
<dbReference type="Pfam" id="PF00400">
    <property type="entry name" value="WD40"/>
    <property type="match status" value="6"/>
</dbReference>
<dbReference type="InterPro" id="IPR015943">
    <property type="entry name" value="WD40/YVTN_repeat-like_dom_sf"/>
</dbReference>